<evidence type="ECO:0000256" key="2">
    <source>
        <dbReference type="PROSITE-ProRule" id="PRU01091"/>
    </source>
</evidence>
<dbReference type="AlphaFoldDB" id="A0A2W5SBA7"/>
<dbReference type="Pfam" id="PF00486">
    <property type="entry name" value="Trans_reg_C"/>
    <property type="match status" value="1"/>
</dbReference>
<gene>
    <name evidence="4" type="ORF">DI533_00945</name>
</gene>
<feature type="domain" description="OmpR/PhoB-type" evidence="3">
    <location>
        <begin position="1"/>
        <end position="97"/>
    </location>
</feature>
<sequence length="491" mass="54321">MEVYEFDGFVLDPLSGRLRNGQGDLQLRPKSLALLTHLLRNNGKVLGKEQLFGAIWPDVTVSDESLAQCVADIRRTLGGAADGLIRTVPGRGYMVEESRVRLAQSTGATKQSHPTITVRPFADLSPEGDHAWLAGAMTEELTIALSRIHEITVIEARRDLTTEALYALEGSVRAQGEQLRVTARIVDISSGNYLWSDKFDAPLTDVFAVQDEITRQVALSVQVRLGIGDSARLWDGQTRSLKAWERMVEARHHFLQFNRADMLQATTAAEAALVADPGYTGAMVQLGMCHWWHGRFDLLLEVEDCLARADAMVARARAVDPEIGITFMLEGGIAWLRQDHPRALSLCRMAVDRAPSDSHTVAFSGVVSNYAGYVDEGASLLRRAMRLSPQYPPWYGYHLALANLWSGQAENALRLMETYHDAVPDDPFGYAMLAYILSSAGDSPRAIRLISEAMARWTDFGIRNLNRSEPHAEAGRKQGLLNVLREAGLRE</sequence>
<feature type="DNA-binding region" description="OmpR/PhoB-type" evidence="2">
    <location>
        <begin position="1"/>
        <end position="97"/>
    </location>
</feature>
<reference evidence="4 5" key="1">
    <citation type="submission" date="2017-08" db="EMBL/GenBank/DDBJ databases">
        <title>Infants hospitalized years apart are colonized by the same room-sourced microbial strains.</title>
        <authorList>
            <person name="Brooks B."/>
            <person name="Olm M.R."/>
            <person name="Firek B.A."/>
            <person name="Baker R."/>
            <person name="Thomas B.C."/>
            <person name="Morowitz M.J."/>
            <person name="Banfield J.F."/>
        </authorList>
    </citation>
    <scope>NUCLEOTIDE SEQUENCE [LARGE SCALE GENOMIC DNA]</scope>
    <source>
        <strain evidence="4">S2_003_000_R2_11</strain>
    </source>
</reference>
<evidence type="ECO:0000313" key="5">
    <source>
        <dbReference type="Proteomes" id="UP000248975"/>
    </source>
</evidence>
<dbReference type="EMBL" id="QFQS01000001">
    <property type="protein sequence ID" value="PZQ99299.1"/>
    <property type="molecule type" value="Genomic_DNA"/>
</dbReference>
<dbReference type="GO" id="GO:0006355">
    <property type="term" value="P:regulation of DNA-templated transcription"/>
    <property type="evidence" value="ECO:0007669"/>
    <property type="project" value="InterPro"/>
</dbReference>
<evidence type="ECO:0000313" key="4">
    <source>
        <dbReference type="EMBL" id="PZQ99299.1"/>
    </source>
</evidence>
<dbReference type="PROSITE" id="PS51755">
    <property type="entry name" value="OMPR_PHOB"/>
    <property type="match status" value="1"/>
</dbReference>
<organism evidence="4 5">
    <name type="scientific">Cereibacter sphaeroides</name>
    <name type="common">Rhodobacter sphaeroides</name>
    <dbReference type="NCBI Taxonomy" id="1063"/>
    <lineage>
        <taxon>Bacteria</taxon>
        <taxon>Pseudomonadati</taxon>
        <taxon>Pseudomonadota</taxon>
        <taxon>Alphaproteobacteria</taxon>
        <taxon>Rhodobacterales</taxon>
        <taxon>Paracoccaceae</taxon>
        <taxon>Cereibacter</taxon>
    </lineage>
</organism>
<dbReference type="SMART" id="SM00862">
    <property type="entry name" value="Trans_reg_C"/>
    <property type="match status" value="1"/>
</dbReference>
<dbReference type="CDD" id="cd00383">
    <property type="entry name" value="trans_reg_C"/>
    <property type="match status" value="1"/>
</dbReference>
<dbReference type="Proteomes" id="UP000248975">
    <property type="component" value="Unassembled WGS sequence"/>
</dbReference>
<dbReference type="InterPro" id="IPR016032">
    <property type="entry name" value="Sig_transdc_resp-reg_C-effctor"/>
</dbReference>
<evidence type="ECO:0000256" key="1">
    <source>
        <dbReference type="ARBA" id="ARBA00023125"/>
    </source>
</evidence>
<dbReference type="Gene3D" id="1.25.40.10">
    <property type="entry name" value="Tetratricopeptide repeat domain"/>
    <property type="match status" value="1"/>
</dbReference>
<dbReference type="InterPro" id="IPR036388">
    <property type="entry name" value="WH-like_DNA-bd_sf"/>
</dbReference>
<comment type="caution">
    <text evidence="4">The sequence shown here is derived from an EMBL/GenBank/DDBJ whole genome shotgun (WGS) entry which is preliminary data.</text>
</comment>
<dbReference type="InterPro" id="IPR001867">
    <property type="entry name" value="OmpR/PhoB-type_DNA-bd"/>
</dbReference>
<evidence type="ECO:0000259" key="3">
    <source>
        <dbReference type="PROSITE" id="PS51755"/>
    </source>
</evidence>
<name>A0A2W5SBA7_CERSP</name>
<dbReference type="InterPro" id="IPR011990">
    <property type="entry name" value="TPR-like_helical_dom_sf"/>
</dbReference>
<dbReference type="GO" id="GO:0000160">
    <property type="term" value="P:phosphorelay signal transduction system"/>
    <property type="evidence" value="ECO:0007669"/>
    <property type="project" value="InterPro"/>
</dbReference>
<dbReference type="Gene3D" id="1.10.10.10">
    <property type="entry name" value="Winged helix-like DNA-binding domain superfamily/Winged helix DNA-binding domain"/>
    <property type="match status" value="1"/>
</dbReference>
<keyword evidence="1 2" id="KW-0238">DNA-binding</keyword>
<proteinExistence type="predicted"/>
<dbReference type="SUPFAM" id="SSF48452">
    <property type="entry name" value="TPR-like"/>
    <property type="match status" value="1"/>
</dbReference>
<protein>
    <recommendedName>
        <fullName evidence="3">OmpR/PhoB-type domain-containing protein</fullName>
    </recommendedName>
</protein>
<dbReference type="GO" id="GO:0003677">
    <property type="term" value="F:DNA binding"/>
    <property type="evidence" value="ECO:0007669"/>
    <property type="project" value="UniProtKB-UniRule"/>
</dbReference>
<accession>A0A2W5SBA7</accession>
<dbReference type="SUPFAM" id="SSF46894">
    <property type="entry name" value="C-terminal effector domain of the bipartite response regulators"/>
    <property type="match status" value="1"/>
</dbReference>